<evidence type="ECO:0000256" key="7">
    <source>
        <dbReference type="ARBA" id="ARBA00022777"/>
    </source>
</evidence>
<keyword evidence="4 11" id="KW-0808">Transferase</keyword>
<accession>A0A1V9VC58</accession>
<dbReference type="GO" id="GO:0004417">
    <property type="term" value="F:hydroxyethylthiazole kinase activity"/>
    <property type="evidence" value="ECO:0007669"/>
    <property type="project" value="UniProtKB-UniRule"/>
</dbReference>
<dbReference type="GO" id="GO:0009229">
    <property type="term" value="P:thiamine diphosphate biosynthetic process"/>
    <property type="evidence" value="ECO:0007669"/>
    <property type="project" value="UniProtKB-UniRule"/>
</dbReference>
<protein>
    <recommendedName>
        <fullName evidence="11">Hydroxyethylthiazole kinase</fullName>
        <ecNumber evidence="11">2.7.1.50</ecNumber>
    </recommendedName>
    <alternativeName>
        <fullName evidence="11">4-methyl-5-beta-hydroxyethylthiazole kinase</fullName>
        <shortName evidence="11">TH kinase</shortName>
        <shortName evidence="11">Thz kinase</shortName>
    </alternativeName>
</protein>
<comment type="caution">
    <text evidence="12">The sequence shown here is derived from an EMBL/GenBank/DDBJ whole genome shotgun (WGS) entry which is preliminary data.</text>
</comment>
<proteinExistence type="inferred from homology"/>
<comment type="catalytic activity">
    <reaction evidence="1 11">
        <text>5-(2-hydroxyethyl)-4-methylthiazole + ATP = 4-methyl-5-(2-phosphooxyethyl)-thiazole + ADP + H(+)</text>
        <dbReference type="Rhea" id="RHEA:24212"/>
        <dbReference type="ChEBI" id="CHEBI:15378"/>
        <dbReference type="ChEBI" id="CHEBI:17957"/>
        <dbReference type="ChEBI" id="CHEBI:30616"/>
        <dbReference type="ChEBI" id="CHEBI:58296"/>
        <dbReference type="ChEBI" id="CHEBI:456216"/>
        <dbReference type="EC" id="2.7.1.50"/>
    </reaction>
</comment>
<dbReference type="NCBIfam" id="NF006830">
    <property type="entry name" value="PRK09355.1"/>
    <property type="match status" value="1"/>
</dbReference>
<evidence type="ECO:0000256" key="11">
    <source>
        <dbReference type="HAMAP-Rule" id="MF_00228"/>
    </source>
</evidence>
<dbReference type="InterPro" id="IPR000417">
    <property type="entry name" value="Hyethyz_kinase"/>
</dbReference>
<evidence type="ECO:0000256" key="1">
    <source>
        <dbReference type="ARBA" id="ARBA00001771"/>
    </source>
</evidence>
<dbReference type="Gene3D" id="3.40.1190.20">
    <property type="match status" value="1"/>
</dbReference>
<evidence type="ECO:0000256" key="2">
    <source>
        <dbReference type="ARBA" id="ARBA00001946"/>
    </source>
</evidence>
<dbReference type="UniPathway" id="UPA00060">
    <property type="reaction ID" value="UER00139"/>
</dbReference>
<sequence>MTLIDNLIDIVNNTKKQNPLIHHITNYVTVNDCANVTLAVGASPAMADDEAEVEEFVNIASALLINIGTLNKNVKNSILKAVKKANELNVPVILDPVGVGASKFRKDFINELLETYKISSIRGNISEIKSILNLSSNTKGADASKEDLESIDNTLKIAKELANKLSLVVAITGETDVISDGKRVVTIKNGNYLLPYITGTGCMCSSLVASYCGASNDKIFEATVLGVITMGIAGEIAYENSNNKGLGTFHKELFNAISNFNKDILIKKANFQEIK</sequence>
<dbReference type="Pfam" id="PF02110">
    <property type="entry name" value="HK"/>
    <property type="match status" value="1"/>
</dbReference>
<dbReference type="PIRSF" id="PIRSF000513">
    <property type="entry name" value="Thz_kinase"/>
    <property type="match status" value="1"/>
</dbReference>
<reference evidence="12 13" key="1">
    <citation type="submission" date="2017-04" db="EMBL/GenBank/DDBJ databases">
        <title>Accumulation and expression of multiple antibiotic resistance genes in Arcobacter cryaerophilus that thrives in sewage.</title>
        <authorList>
            <person name="Millar J.A."/>
            <person name="Raghavan R."/>
        </authorList>
    </citation>
    <scope>NUCLEOTIDE SEQUENCE [LARGE SCALE GENOMIC DNA]</scope>
    <source>
        <strain evidence="12 13">AZT-1</strain>
    </source>
</reference>
<dbReference type="EC" id="2.7.1.50" evidence="11"/>
<evidence type="ECO:0000256" key="8">
    <source>
        <dbReference type="ARBA" id="ARBA00022840"/>
    </source>
</evidence>
<evidence type="ECO:0000256" key="3">
    <source>
        <dbReference type="ARBA" id="ARBA00004868"/>
    </source>
</evidence>
<dbReference type="GO" id="GO:0000287">
    <property type="term" value="F:magnesium ion binding"/>
    <property type="evidence" value="ECO:0007669"/>
    <property type="project" value="UniProtKB-UniRule"/>
</dbReference>
<keyword evidence="9 11" id="KW-0460">Magnesium</keyword>
<comment type="similarity">
    <text evidence="11">Belongs to the Thz kinase family.</text>
</comment>
<keyword evidence="5 11" id="KW-0479">Metal-binding</keyword>
<feature type="binding site" evidence="11">
    <location>
        <position position="199"/>
    </location>
    <ligand>
        <name>substrate</name>
    </ligand>
</feature>
<comment type="function">
    <text evidence="11">Catalyzes the phosphorylation of the hydroxyl group of 4-methyl-5-beta-hydroxyethylthiazole (THZ).</text>
</comment>
<name>A0A1V9VC58_9BACT</name>
<keyword evidence="10 11" id="KW-0784">Thiamine biosynthesis</keyword>
<evidence type="ECO:0000256" key="5">
    <source>
        <dbReference type="ARBA" id="ARBA00022723"/>
    </source>
</evidence>
<keyword evidence="7 11" id="KW-0418">Kinase</keyword>
<evidence type="ECO:0000256" key="9">
    <source>
        <dbReference type="ARBA" id="ARBA00022842"/>
    </source>
</evidence>
<dbReference type="GO" id="GO:0005524">
    <property type="term" value="F:ATP binding"/>
    <property type="evidence" value="ECO:0007669"/>
    <property type="project" value="UniProtKB-UniRule"/>
</dbReference>
<dbReference type="PRINTS" id="PR01099">
    <property type="entry name" value="HYETHTZKNASE"/>
</dbReference>
<dbReference type="AlphaFoldDB" id="A0A1V9VC58"/>
<dbReference type="NCBIfam" id="TIGR00694">
    <property type="entry name" value="thiM"/>
    <property type="match status" value="1"/>
</dbReference>
<dbReference type="Proteomes" id="UP000192599">
    <property type="component" value="Unassembled WGS sequence"/>
</dbReference>
<dbReference type="SUPFAM" id="SSF53613">
    <property type="entry name" value="Ribokinase-like"/>
    <property type="match status" value="1"/>
</dbReference>
<evidence type="ECO:0000313" key="12">
    <source>
        <dbReference type="EMBL" id="OQR41388.1"/>
    </source>
</evidence>
<keyword evidence="8 11" id="KW-0067">ATP-binding</keyword>
<comment type="cofactor">
    <cofactor evidence="2 11">
        <name>Mg(2+)</name>
        <dbReference type="ChEBI" id="CHEBI:18420"/>
    </cofactor>
</comment>
<evidence type="ECO:0000256" key="10">
    <source>
        <dbReference type="ARBA" id="ARBA00022977"/>
    </source>
</evidence>
<feature type="binding site" evidence="11">
    <location>
        <position position="122"/>
    </location>
    <ligand>
        <name>ATP</name>
        <dbReference type="ChEBI" id="CHEBI:30616"/>
    </ligand>
</feature>
<dbReference type="CDD" id="cd01170">
    <property type="entry name" value="THZ_kinase"/>
    <property type="match status" value="1"/>
</dbReference>
<feature type="binding site" evidence="11">
    <location>
        <position position="46"/>
    </location>
    <ligand>
        <name>substrate</name>
    </ligand>
</feature>
<evidence type="ECO:0000256" key="6">
    <source>
        <dbReference type="ARBA" id="ARBA00022741"/>
    </source>
</evidence>
<evidence type="ECO:0000313" key="13">
    <source>
        <dbReference type="Proteomes" id="UP000192599"/>
    </source>
</evidence>
<dbReference type="GO" id="GO:0009228">
    <property type="term" value="P:thiamine biosynthetic process"/>
    <property type="evidence" value="ECO:0007669"/>
    <property type="project" value="UniProtKB-KW"/>
</dbReference>
<comment type="pathway">
    <text evidence="3 11">Cofactor biosynthesis; thiamine diphosphate biosynthesis; 4-methyl-5-(2-phosphoethyl)-thiazole from 5-(2-hydroxyethyl)-4-methylthiazole: step 1/1.</text>
</comment>
<dbReference type="InterPro" id="IPR029056">
    <property type="entry name" value="Ribokinase-like"/>
</dbReference>
<dbReference type="HAMAP" id="MF_00228">
    <property type="entry name" value="Thz_kinase"/>
    <property type="match status" value="1"/>
</dbReference>
<gene>
    <name evidence="11" type="primary">thiM</name>
    <name evidence="12" type="ORF">AS859_05960</name>
</gene>
<keyword evidence="6 11" id="KW-0547">Nucleotide-binding</keyword>
<evidence type="ECO:0000256" key="4">
    <source>
        <dbReference type="ARBA" id="ARBA00022679"/>
    </source>
</evidence>
<feature type="binding site" evidence="11">
    <location>
        <position position="172"/>
    </location>
    <ligand>
        <name>ATP</name>
        <dbReference type="ChEBI" id="CHEBI:30616"/>
    </ligand>
</feature>
<dbReference type="EMBL" id="LNTC01000063">
    <property type="protein sequence ID" value="OQR41388.1"/>
    <property type="molecule type" value="Genomic_DNA"/>
</dbReference>
<organism evidence="12 13">
    <name type="scientific">Aliarcobacter cryaerophilus</name>
    <dbReference type="NCBI Taxonomy" id="28198"/>
    <lineage>
        <taxon>Bacteria</taxon>
        <taxon>Pseudomonadati</taxon>
        <taxon>Campylobacterota</taxon>
        <taxon>Epsilonproteobacteria</taxon>
        <taxon>Campylobacterales</taxon>
        <taxon>Arcobacteraceae</taxon>
        <taxon>Aliarcobacter</taxon>
    </lineage>
</organism>